<evidence type="ECO:0000313" key="2">
    <source>
        <dbReference type="EMBL" id="CCK78739.1"/>
    </source>
</evidence>
<reference evidence="2 3" key="1">
    <citation type="journal article" date="2013" name="Environ. Microbiol.">
        <title>Complete genome, catabolic sub-proteomes and key-metabolites of Desulfobacula toluolica Tol2, a marine, aromatic compound-degrading, sulfate-reducing bacterium.</title>
        <authorList>
            <person name="Wohlbrand L."/>
            <person name="Jacob J.H."/>
            <person name="Kube M."/>
            <person name="Mussmann M."/>
            <person name="Jarling R."/>
            <person name="Beck A."/>
            <person name="Amann R."/>
            <person name="Wilkes H."/>
            <person name="Reinhardt R."/>
            <person name="Rabus R."/>
        </authorList>
    </citation>
    <scope>NUCLEOTIDE SEQUENCE [LARGE SCALE GENOMIC DNA]</scope>
    <source>
        <strain evidence="3">DSM 7467 / Tol2</strain>
    </source>
</reference>
<evidence type="ECO:0000313" key="3">
    <source>
        <dbReference type="Proteomes" id="UP000007347"/>
    </source>
</evidence>
<dbReference type="OrthoDB" id="5432773at2"/>
<dbReference type="RefSeq" id="WP_014956095.1">
    <property type="nucleotide sequence ID" value="NC_018645.1"/>
</dbReference>
<dbReference type="HOGENOM" id="CLU_106208_0_0_7"/>
<protein>
    <submittedName>
        <fullName evidence="2">Uncharacterized protein, CheY-like receiver domain</fullName>
    </submittedName>
</protein>
<dbReference type="SUPFAM" id="SSF52172">
    <property type="entry name" value="CheY-like"/>
    <property type="match status" value="1"/>
</dbReference>
<dbReference type="EMBL" id="FO203503">
    <property type="protein sequence ID" value="CCK78739.1"/>
    <property type="molecule type" value="Genomic_DNA"/>
</dbReference>
<dbReference type="STRING" id="651182.TOL2_C05710"/>
<dbReference type="KEGG" id="dto:TOL2_C05710"/>
<dbReference type="InterPro" id="IPR011006">
    <property type="entry name" value="CheY-like_superfamily"/>
</dbReference>
<organism evidence="2 3">
    <name type="scientific">Desulfobacula toluolica (strain DSM 7467 / Tol2)</name>
    <dbReference type="NCBI Taxonomy" id="651182"/>
    <lineage>
        <taxon>Bacteria</taxon>
        <taxon>Pseudomonadati</taxon>
        <taxon>Thermodesulfobacteriota</taxon>
        <taxon>Desulfobacteria</taxon>
        <taxon>Desulfobacterales</taxon>
        <taxon>Desulfobacteraceae</taxon>
        <taxon>Desulfobacula</taxon>
    </lineage>
</organism>
<sequence length="194" mass="21997">MNVTCHNCKTKLNIPDHKIPKDKDLTLACPKCKEKIRIPVVKQQKSAQLSLEDRLNALVCIDDNDLKKKVVSIIRQMGLAAEIALNTKAALNKMEYHIYHLVIIDESFDQKKGISGMMDRMNSIDMSLRRRICLVLISDKFNTNDNMAALNTSVNSIIHRDDIIHLETFVSGVLADHKNFYMVYNDSLKLAGKA</sequence>
<dbReference type="Pfam" id="PF13717">
    <property type="entry name" value="Zn_ribbon_4"/>
    <property type="match status" value="1"/>
</dbReference>
<dbReference type="Proteomes" id="UP000007347">
    <property type="component" value="Chromosome"/>
</dbReference>
<feature type="domain" description="Zinc finger/thioredoxin putative" evidence="1">
    <location>
        <begin position="1"/>
        <end position="36"/>
    </location>
</feature>
<proteinExistence type="predicted"/>
<keyword evidence="3" id="KW-1185">Reference proteome</keyword>
<gene>
    <name evidence="2" type="ordered locus">TOL2_C05710</name>
</gene>
<dbReference type="AlphaFoldDB" id="K0N3N8"/>
<name>K0N3N8_DESTT</name>
<dbReference type="InterPro" id="IPR011723">
    <property type="entry name" value="Znf/thioredoxin_put"/>
</dbReference>
<evidence type="ECO:0000259" key="1">
    <source>
        <dbReference type="Pfam" id="PF13717"/>
    </source>
</evidence>
<accession>K0N3N8</accession>